<dbReference type="Pfam" id="PF01230">
    <property type="entry name" value="HIT"/>
    <property type="match status" value="1"/>
</dbReference>
<feature type="active site" description="Tele-AMP-histidine intermediate" evidence="1">
    <location>
        <position position="98"/>
    </location>
</feature>
<gene>
    <name evidence="5" type="ORF">A3D45_00435</name>
</gene>
<dbReference type="PROSITE" id="PS00892">
    <property type="entry name" value="HIT_1"/>
    <property type="match status" value="1"/>
</dbReference>
<feature type="short sequence motif" description="Histidine triad motif" evidence="2 3">
    <location>
        <begin position="96"/>
        <end position="100"/>
    </location>
</feature>
<dbReference type="EMBL" id="MFFT01000064">
    <property type="protein sequence ID" value="OGF22129.1"/>
    <property type="molecule type" value="Genomic_DNA"/>
</dbReference>
<name>A0A1F5S621_9BACT</name>
<dbReference type="CDD" id="cd01277">
    <property type="entry name" value="HINT_subgroup"/>
    <property type="match status" value="1"/>
</dbReference>
<evidence type="ECO:0000259" key="4">
    <source>
        <dbReference type="PROSITE" id="PS51084"/>
    </source>
</evidence>
<dbReference type="GO" id="GO:0009117">
    <property type="term" value="P:nucleotide metabolic process"/>
    <property type="evidence" value="ECO:0007669"/>
    <property type="project" value="TreeGrafter"/>
</dbReference>
<dbReference type="InterPro" id="IPR039384">
    <property type="entry name" value="HINT"/>
</dbReference>
<dbReference type="PANTHER" id="PTHR46648">
    <property type="entry name" value="HIT FAMILY PROTEIN 1"/>
    <property type="match status" value="1"/>
</dbReference>
<reference evidence="5 6" key="1">
    <citation type="journal article" date="2016" name="Nat. Commun.">
        <title>Thousands of microbial genomes shed light on interconnected biogeochemical processes in an aquifer system.</title>
        <authorList>
            <person name="Anantharaman K."/>
            <person name="Brown C.T."/>
            <person name="Hug L.A."/>
            <person name="Sharon I."/>
            <person name="Castelle C.J."/>
            <person name="Probst A.J."/>
            <person name="Thomas B.C."/>
            <person name="Singh A."/>
            <person name="Wilkins M.J."/>
            <person name="Karaoz U."/>
            <person name="Brodie E.L."/>
            <person name="Williams K.H."/>
            <person name="Hubbard S.S."/>
            <person name="Banfield J.F."/>
        </authorList>
    </citation>
    <scope>NUCLEOTIDE SEQUENCE [LARGE SCALE GENOMIC DNA]</scope>
</reference>
<dbReference type="GO" id="GO:0003824">
    <property type="term" value="F:catalytic activity"/>
    <property type="evidence" value="ECO:0007669"/>
    <property type="project" value="InterPro"/>
</dbReference>
<feature type="domain" description="HIT" evidence="4">
    <location>
        <begin position="4"/>
        <end position="111"/>
    </location>
</feature>
<dbReference type="SUPFAM" id="SSF54197">
    <property type="entry name" value="HIT-like"/>
    <property type="match status" value="1"/>
</dbReference>
<evidence type="ECO:0000256" key="3">
    <source>
        <dbReference type="PROSITE-ProRule" id="PRU00464"/>
    </source>
</evidence>
<proteinExistence type="predicted"/>
<dbReference type="AlphaFoldDB" id="A0A1F5S621"/>
<dbReference type="InterPro" id="IPR011146">
    <property type="entry name" value="HIT-like"/>
</dbReference>
<dbReference type="PANTHER" id="PTHR46648:SF1">
    <property type="entry name" value="ADENOSINE 5'-MONOPHOSPHORAMIDASE HNT1"/>
    <property type="match status" value="1"/>
</dbReference>
<comment type="caution">
    <text evidence="5">The sequence shown here is derived from an EMBL/GenBank/DDBJ whole genome shotgun (WGS) entry which is preliminary data.</text>
</comment>
<evidence type="ECO:0000256" key="2">
    <source>
        <dbReference type="PIRSR" id="PIRSR601310-3"/>
    </source>
</evidence>
<protein>
    <recommendedName>
        <fullName evidence="4">HIT domain-containing protein</fullName>
    </recommendedName>
</protein>
<evidence type="ECO:0000256" key="1">
    <source>
        <dbReference type="PIRSR" id="PIRSR601310-1"/>
    </source>
</evidence>
<dbReference type="PROSITE" id="PS51084">
    <property type="entry name" value="HIT_2"/>
    <property type="match status" value="1"/>
</dbReference>
<dbReference type="Proteomes" id="UP000176877">
    <property type="component" value="Unassembled WGS sequence"/>
</dbReference>
<accession>A0A1F5S621</accession>
<dbReference type="InterPro" id="IPR001310">
    <property type="entry name" value="Histidine_triad_HIT"/>
</dbReference>
<dbReference type="InterPro" id="IPR036265">
    <property type="entry name" value="HIT-like_sf"/>
</dbReference>
<dbReference type="Gene3D" id="3.30.428.10">
    <property type="entry name" value="HIT-like"/>
    <property type="match status" value="1"/>
</dbReference>
<dbReference type="InterPro" id="IPR019808">
    <property type="entry name" value="Histidine_triad_CS"/>
</dbReference>
<sequence length="134" mass="14807">MSCIFCKIIAGEIPSYKVYEDKHTLAFLDIGPVNPGHTLVVPKKHFANIEEAGEETLCRVMKTVKKVGLSLKKNLGAVGYNILEANDPEAGQSVPHLHFHLIPRLPGDGLTFWPQKKYATGEAEAVLKKINMIK</sequence>
<evidence type="ECO:0000313" key="5">
    <source>
        <dbReference type="EMBL" id="OGF22129.1"/>
    </source>
</evidence>
<evidence type="ECO:0000313" key="6">
    <source>
        <dbReference type="Proteomes" id="UP000176877"/>
    </source>
</evidence>
<dbReference type="PRINTS" id="PR00332">
    <property type="entry name" value="HISTRIAD"/>
</dbReference>
<organism evidence="5 6">
    <name type="scientific">Candidatus Falkowbacteria bacterium RIFCSPHIGHO2_02_FULL_42_9</name>
    <dbReference type="NCBI Taxonomy" id="1797986"/>
    <lineage>
        <taxon>Bacteria</taxon>
        <taxon>Candidatus Falkowiibacteriota</taxon>
    </lineage>
</organism>